<dbReference type="InterPro" id="IPR016167">
    <property type="entry name" value="FAD-bd_PCMH_sub1"/>
</dbReference>
<comment type="similarity">
    <text evidence="1">Belongs to the oxygen-dependent FAD-linked oxidoreductase family.</text>
</comment>
<evidence type="ECO:0000313" key="6">
    <source>
        <dbReference type="EMBL" id="OXR45349.1"/>
    </source>
</evidence>
<dbReference type="SUPFAM" id="SSF56176">
    <property type="entry name" value="FAD-binding/transporter-associated domain-like"/>
    <property type="match status" value="1"/>
</dbReference>
<keyword evidence="3" id="KW-0274">FAD</keyword>
<dbReference type="InterPro" id="IPR050432">
    <property type="entry name" value="FAD-linked_Oxidoreductases_BP"/>
</dbReference>
<dbReference type="InterPro" id="IPR036318">
    <property type="entry name" value="FAD-bd_PCMH-like_sf"/>
</dbReference>
<evidence type="ECO:0000256" key="3">
    <source>
        <dbReference type="ARBA" id="ARBA00022827"/>
    </source>
</evidence>
<dbReference type="InterPro" id="IPR016164">
    <property type="entry name" value="FAD-linked_Oxase-like_C"/>
</dbReference>
<feature type="domain" description="FAD-binding PCMH-type" evidence="5">
    <location>
        <begin position="11"/>
        <end position="187"/>
    </location>
</feature>
<evidence type="ECO:0000256" key="2">
    <source>
        <dbReference type="ARBA" id="ARBA00022630"/>
    </source>
</evidence>
<organism evidence="6 7">
    <name type="scientific">Nocardia cerradoensis</name>
    <dbReference type="NCBI Taxonomy" id="85688"/>
    <lineage>
        <taxon>Bacteria</taxon>
        <taxon>Bacillati</taxon>
        <taxon>Actinomycetota</taxon>
        <taxon>Actinomycetes</taxon>
        <taxon>Mycobacteriales</taxon>
        <taxon>Nocardiaceae</taxon>
        <taxon>Nocardia</taxon>
    </lineage>
</organism>
<protein>
    <submittedName>
        <fullName evidence="6">Putative oxidoreductase ORF5 in fasciation locus</fullName>
    </submittedName>
</protein>
<dbReference type="Gene3D" id="3.30.43.10">
    <property type="entry name" value="Uridine Diphospho-n-acetylenolpyruvylglucosamine Reductase, domain 2"/>
    <property type="match status" value="1"/>
</dbReference>
<dbReference type="GO" id="GO:0071949">
    <property type="term" value="F:FAD binding"/>
    <property type="evidence" value="ECO:0007669"/>
    <property type="project" value="InterPro"/>
</dbReference>
<evidence type="ECO:0000256" key="1">
    <source>
        <dbReference type="ARBA" id="ARBA00005466"/>
    </source>
</evidence>
<dbReference type="EMBL" id="NGAF01000004">
    <property type="protein sequence ID" value="OXR45349.1"/>
    <property type="molecule type" value="Genomic_DNA"/>
</dbReference>
<evidence type="ECO:0000259" key="5">
    <source>
        <dbReference type="PROSITE" id="PS51387"/>
    </source>
</evidence>
<dbReference type="PANTHER" id="PTHR13878:SF53">
    <property type="entry name" value="CYTOKININ DEHYDROGENASE 6"/>
    <property type="match status" value="1"/>
</dbReference>
<dbReference type="AlphaFoldDB" id="A0A231H922"/>
<dbReference type="Gene3D" id="3.30.465.10">
    <property type="match status" value="1"/>
</dbReference>
<reference evidence="6 7" key="1">
    <citation type="submission" date="2017-07" db="EMBL/GenBank/DDBJ databases">
        <title>First draft Genome Sequence of Nocardia cerradoensis isolated from human infection.</title>
        <authorList>
            <person name="Carrasco G."/>
        </authorList>
    </citation>
    <scope>NUCLEOTIDE SEQUENCE [LARGE SCALE GENOMIC DNA]</scope>
    <source>
        <strain evidence="6 7">CNM20130759</strain>
    </source>
</reference>
<dbReference type="InterPro" id="IPR016170">
    <property type="entry name" value="Cytok_DH_C_sf"/>
</dbReference>
<dbReference type="PANTHER" id="PTHR13878">
    <property type="entry name" value="GULONOLACTONE OXIDASE"/>
    <property type="match status" value="1"/>
</dbReference>
<dbReference type="PROSITE" id="PS51387">
    <property type="entry name" value="FAD_PCMH"/>
    <property type="match status" value="1"/>
</dbReference>
<keyword evidence="7" id="KW-1185">Reference proteome</keyword>
<comment type="caution">
    <text evidence="6">The sequence shown here is derived from an EMBL/GenBank/DDBJ whole genome shotgun (WGS) entry which is preliminary data.</text>
</comment>
<dbReference type="Gene3D" id="3.40.462.10">
    <property type="entry name" value="FAD-linked oxidases, C-terminal domain"/>
    <property type="match status" value="1"/>
</dbReference>
<name>A0A231H922_9NOCA</name>
<dbReference type="InterPro" id="IPR016169">
    <property type="entry name" value="FAD-bd_PCMH_sub2"/>
</dbReference>
<dbReference type="Pfam" id="PF01565">
    <property type="entry name" value="FAD_binding_4"/>
    <property type="match status" value="1"/>
</dbReference>
<evidence type="ECO:0000256" key="4">
    <source>
        <dbReference type="ARBA" id="ARBA00023002"/>
    </source>
</evidence>
<keyword evidence="2" id="KW-0285">Flavoprotein</keyword>
<dbReference type="InterPro" id="IPR006094">
    <property type="entry name" value="Oxid_FAD_bind_N"/>
</dbReference>
<dbReference type="GO" id="GO:0016491">
    <property type="term" value="F:oxidoreductase activity"/>
    <property type="evidence" value="ECO:0007669"/>
    <property type="project" value="UniProtKB-KW"/>
</dbReference>
<dbReference type="SUPFAM" id="SSF55103">
    <property type="entry name" value="FAD-linked oxidases, C-terminal domain"/>
    <property type="match status" value="1"/>
</dbReference>
<dbReference type="Proteomes" id="UP000215506">
    <property type="component" value="Unassembled WGS sequence"/>
</dbReference>
<sequence>MSAAEVSAGEFDTDFGGLHRATPRAVHRLPSAFPSALLGSGRPLTLRGSGHSCAGQTVTADELLVTYAPESATREIRDLGEGLFEVPAGASWHGLERYLNRRGRAFPVLPNYLHMSVGGTLSVGGAGSESIRSGWQLDQVERIQLIDGTGSSRWCSRTEHAELFRFALGGLGAVGLIERAVLRTVEYEPRIHEHRADHATLGALAEHTARVARAGDVDSYWGMSRHGRIRSVTGWRGDGPARPCDGENCAVLTESPMWETDPHAAPPPPADRGRMWADYVVPAEHCVAMFEVVAAQLDRAPFDDPSTMVYALVVRRPPDPVPFAFAPVLTAPVSVGVGLYATVDRDPAAKADVRQTFRDLQRRCCELGGRPYLYGVVDLDDAKTAGLYGDDLDRLAELRASLRLGHVNANLPIVRAAERT</sequence>
<evidence type="ECO:0000313" key="7">
    <source>
        <dbReference type="Proteomes" id="UP000215506"/>
    </source>
</evidence>
<gene>
    <name evidence="6" type="primary">fas5</name>
    <name evidence="6" type="ORF">B7C42_02474</name>
</gene>
<keyword evidence="4" id="KW-0560">Oxidoreductase</keyword>
<dbReference type="RefSeq" id="WP_094025344.1">
    <property type="nucleotide sequence ID" value="NZ_NGAF01000004.1"/>
</dbReference>
<dbReference type="InterPro" id="IPR016166">
    <property type="entry name" value="FAD-bd_PCMH"/>
</dbReference>
<accession>A0A231H922</accession>
<proteinExistence type="inferred from homology"/>